<keyword evidence="8 12" id="KW-0570">Pentose shunt</keyword>
<dbReference type="GO" id="GO:0005737">
    <property type="term" value="C:cytoplasm"/>
    <property type="evidence" value="ECO:0007669"/>
    <property type="project" value="UniProtKB-SubCell"/>
</dbReference>
<evidence type="ECO:0000256" key="11">
    <source>
        <dbReference type="ARBA" id="ARBA00067532"/>
    </source>
</evidence>
<comment type="subcellular location">
    <subcellularLocation>
        <location evidence="2 12">Cytoplasm</location>
    </subcellularLocation>
</comment>
<evidence type="ECO:0000256" key="1">
    <source>
        <dbReference type="ARBA" id="ARBA00003518"/>
    </source>
</evidence>
<comment type="pathway">
    <text evidence="3 12">Carbohydrate degradation; pentose phosphate pathway; D-glyceraldehyde 3-phosphate and beta-D-fructose 6-phosphate from D-ribose 5-phosphate and D-xylulose 5-phosphate (non-oxidative stage): step 2/3.</text>
</comment>
<keyword evidence="7 12" id="KW-0808">Transferase</keyword>
<comment type="function">
    <text evidence="1 12">Transaldolase is important for the balance of metabolites in the pentose-phosphate pathway.</text>
</comment>
<dbReference type="UniPathway" id="UPA00115">
    <property type="reaction ID" value="UER00414"/>
</dbReference>
<comment type="catalytic activity">
    <reaction evidence="10 12">
        <text>D-sedoheptulose 7-phosphate + D-glyceraldehyde 3-phosphate = D-erythrose 4-phosphate + beta-D-fructose 6-phosphate</text>
        <dbReference type="Rhea" id="RHEA:17053"/>
        <dbReference type="ChEBI" id="CHEBI:16897"/>
        <dbReference type="ChEBI" id="CHEBI:57483"/>
        <dbReference type="ChEBI" id="CHEBI:57634"/>
        <dbReference type="ChEBI" id="CHEBI:59776"/>
        <dbReference type="EC" id="2.2.1.2"/>
    </reaction>
</comment>
<dbReference type="OrthoDB" id="6661at2157"/>
<dbReference type="GeneID" id="56058672"/>
<dbReference type="PROSITE" id="PS00958">
    <property type="entry name" value="TRANSALDOLASE_2"/>
    <property type="match status" value="1"/>
</dbReference>
<evidence type="ECO:0000313" key="14">
    <source>
        <dbReference type="Proteomes" id="UP000509771"/>
    </source>
</evidence>
<evidence type="ECO:0000256" key="4">
    <source>
        <dbReference type="ARBA" id="ARBA00005740"/>
    </source>
</evidence>
<dbReference type="InterPro" id="IPR001585">
    <property type="entry name" value="TAL/FSA"/>
</dbReference>
<feature type="active site" description="Schiff-base intermediate with substrate" evidence="12">
    <location>
        <position position="83"/>
    </location>
</feature>
<keyword evidence="14" id="KW-1185">Reference proteome</keyword>
<keyword evidence="9 12" id="KW-0704">Schiff base</keyword>
<dbReference type="EC" id="2.2.1.2" evidence="5 12"/>
<evidence type="ECO:0000256" key="7">
    <source>
        <dbReference type="ARBA" id="ARBA00022679"/>
    </source>
</evidence>
<gene>
    <name evidence="13" type="primary">fsa</name>
    <name evidence="12" type="synonym">tal</name>
    <name evidence="13" type="ORF">C5F47_01615</name>
</gene>
<evidence type="ECO:0000256" key="6">
    <source>
        <dbReference type="ARBA" id="ARBA00022490"/>
    </source>
</evidence>
<protein>
    <recommendedName>
        <fullName evidence="11 12">Probable transaldolase</fullName>
        <ecNumber evidence="5 12">2.2.1.2</ecNumber>
    </recommendedName>
</protein>
<sequence length="221" mass="24064">MKIFLDTANLESIRKFNDMGLLDGITTNPSLMSKEGGNPKDAMEEITKIIKGDVSLEVVSTEYSGMMEEGKRLRQYGENVVVKVPMTPDGLKACKSLSSEGIPVNVTLIFSANQALLAAKSGAKYVSPFIGRLDDVGQDGMQLIQEIKEIFSNYDFGTQILVASVRHPLHVVDAAKIGADVVTLPPGVLDKMMLHPLTKIGLENFLADWDKLKSGNPDIKI</sequence>
<dbReference type="CDD" id="cd00956">
    <property type="entry name" value="Transaldolase_FSA"/>
    <property type="match status" value="1"/>
</dbReference>
<evidence type="ECO:0000256" key="5">
    <source>
        <dbReference type="ARBA" id="ARBA00013151"/>
    </source>
</evidence>
<dbReference type="GO" id="GO:0016832">
    <property type="term" value="F:aldehyde-lyase activity"/>
    <property type="evidence" value="ECO:0007669"/>
    <property type="project" value="InterPro"/>
</dbReference>
<comment type="similarity">
    <text evidence="4 12">Belongs to the transaldolase family. Type 3B subfamily.</text>
</comment>
<dbReference type="Proteomes" id="UP000509771">
    <property type="component" value="Chromosome"/>
</dbReference>
<dbReference type="AlphaFoldDB" id="A0A7D5LYY6"/>
<dbReference type="GO" id="GO:0006098">
    <property type="term" value="P:pentose-phosphate shunt"/>
    <property type="evidence" value="ECO:0007669"/>
    <property type="project" value="UniProtKB-UniRule"/>
</dbReference>
<dbReference type="FunFam" id="3.20.20.70:FF:000018">
    <property type="entry name" value="Probable transaldolase"/>
    <property type="match status" value="1"/>
</dbReference>
<dbReference type="PANTHER" id="PTHR10683">
    <property type="entry name" value="TRANSALDOLASE"/>
    <property type="match status" value="1"/>
</dbReference>
<dbReference type="GO" id="GO:0004801">
    <property type="term" value="F:transaldolase activity"/>
    <property type="evidence" value="ECO:0007669"/>
    <property type="project" value="UniProtKB-UniRule"/>
</dbReference>
<dbReference type="RefSeq" id="WP_179361181.1">
    <property type="nucleotide sequence ID" value="NZ_CP026993.1"/>
</dbReference>
<dbReference type="EMBL" id="CP026993">
    <property type="protein sequence ID" value="QLH02352.1"/>
    <property type="molecule type" value="Genomic_DNA"/>
</dbReference>
<accession>A0A7D5LYY6</accession>
<dbReference type="InterPro" id="IPR018225">
    <property type="entry name" value="Transaldolase_AS"/>
</dbReference>
<evidence type="ECO:0000256" key="10">
    <source>
        <dbReference type="ARBA" id="ARBA00048810"/>
    </source>
</evidence>
<keyword evidence="6 12" id="KW-0963">Cytoplasm</keyword>
<dbReference type="PROSITE" id="PS01054">
    <property type="entry name" value="TRANSALDOLASE_1"/>
    <property type="match status" value="1"/>
</dbReference>
<evidence type="ECO:0000256" key="9">
    <source>
        <dbReference type="ARBA" id="ARBA00023270"/>
    </source>
</evidence>
<evidence type="ECO:0000256" key="2">
    <source>
        <dbReference type="ARBA" id="ARBA00004496"/>
    </source>
</evidence>
<dbReference type="NCBIfam" id="TIGR00875">
    <property type="entry name" value="fsa_talC_mipB"/>
    <property type="match status" value="1"/>
</dbReference>
<dbReference type="InterPro" id="IPR033919">
    <property type="entry name" value="TSA/FSA_arc/bac"/>
</dbReference>
<organism evidence="13 14">
    <name type="scientific">Nitrosopumilus cobalaminigenes</name>
    <dbReference type="NCBI Taxonomy" id="1470066"/>
    <lineage>
        <taxon>Archaea</taxon>
        <taxon>Nitrososphaerota</taxon>
        <taxon>Nitrososphaeria</taxon>
        <taxon>Nitrosopumilales</taxon>
        <taxon>Nitrosopumilaceae</taxon>
        <taxon>Nitrosopumilus</taxon>
    </lineage>
</organism>
<evidence type="ECO:0000256" key="8">
    <source>
        <dbReference type="ARBA" id="ARBA00023126"/>
    </source>
</evidence>
<reference evidence="13 14" key="1">
    <citation type="submission" date="2018-02" db="EMBL/GenBank/DDBJ databases">
        <title>Complete genome of Nitrosopumilus cobalaminigenes HCA1.</title>
        <authorList>
            <person name="Qin W."/>
            <person name="Zheng Y."/>
            <person name="Stahl D.A."/>
        </authorList>
    </citation>
    <scope>NUCLEOTIDE SEQUENCE [LARGE SCALE GENOMIC DNA]</scope>
    <source>
        <strain evidence="13 14">HCA1</strain>
    </source>
</reference>
<dbReference type="KEGG" id="ncl:C5F47_01615"/>
<dbReference type="GO" id="GO:0005975">
    <property type="term" value="P:carbohydrate metabolic process"/>
    <property type="evidence" value="ECO:0007669"/>
    <property type="project" value="InterPro"/>
</dbReference>
<dbReference type="InterPro" id="IPR004731">
    <property type="entry name" value="Transaldolase_3B/F6P_aldolase"/>
</dbReference>
<dbReference type="Pfam" id="PF00923">
    <property type="entry name" value="TAL_FSA"/>
    <property type="match status" value="1"/>
</dbReference>
<name>A0A7D5LYY6_9ARCH</name>
<proteinExistence type="inferred from homology"/>
<dbReference type="InterPro" id="IPR022999">
    <property type="entry name" value="Transaldolase_3B"/>
</dbReference>
<dbReference type="HAMAP" id="MF_00494">
    <property type="entry name" value="Transaldolase_3b"/>
    <property type="match status" value="1"/>
</dbReference>
<dbReference type="PANTHER" id="PTHR10683:SF40">
    <property type="entry name" value="FRUCTOSE-6-PHOSPHATE ALDOLASE 1-RELATED"/>
    <property type="match status" value="1"/>
</dbReference>
<evidence type="ECO:0000256" key="12">
    <source>
        <dbReference type="HAMAP-Rule" id="MF_00494"/>
    </source>
</evidence>
<evidence type="ECO:0000256" key="3">
    <source>
        <dbReference type="ARBA" id="ARBA00004857"/>
    </source>
</evidence>
<evidence type="ECO:0000313" key="13">
    <source>
        <dbReference type="EMBL" id="QLH02352.1"/>
    </source>
</evidence>
<dbReference type="SUPFAM" id="SSF51569">
    <property type="entry name" value="Aldolase"/>
    <property type="match status" value="1"/>
</dbReference>
<dbReference type="Gene3D" id="3.20.20.70">
    <property type="entry name" value="Aldolase class I"/>
    <property type="match status" value="1"/>
</dbReference>
<dbReference type="InterPro" id="IPR013785">
    <property type="entry name" value="Aldolase_TIM"/>
</dbReference>